<evidence type="ECO:0000259" key="2">
    <source>
        <dbReference type="Pfam" id="PF04389"/>
    </source>
</evidence>
<proteinExistence type="predicted"/>
<sequence>MQFKRAGRVGFVLALVASTSVFAQEREDRTLLSQTQMTSIINEVSGDRAMQHVLELVPYQRVRLPGDYDRNFRETQVIVDFAREYGFANVSVSTFNDEARAFQPTVGELWLTTPKSIKLFDIHDIPLSLVSLNANGDLSGELVDVGAGRAEDFAGKDVKGKFVLTSGTTAQIYNLAVERGALGVLGLSTMGPQRAIDYPRSIVSSTVTARPGTVAWSLTPETRGYLEALMARGEKLTIRSVTKSTEVSGRSEYVHAEILGDGSTKQEVGISCHLFEGVIKQGANDDNSGCALILEVGRAYMKLVKEGKLPPPKRTINFQFVQEISGTNEYLNKHPDKAKAMIGNLNFDMEGIRLTASRATWLMHRTPDTFPSYLNDVGQSMLEYVADITRERVRFRRSINGYAAAQPVESVHGSKDAFYITVDKHYGSSDHVTYMQHGIPSIIYNTWPDMWYHSSDDTPDKQDPTQYKRAAVVTLGGLVALATGTDELATRVAAENLARGTSRMGEAQEKGLGYIADATPADLPRAYREAQNAIRHQAEIEKAVIGSAAVMWTDAAAGRKRVAPFAPLIDRRAEALLAEVKATYQLASAEHGVPAAEPTLTAEEREAATIIVRRGPNVPAPGARRAPPPGPNLPDEYMAEFQILVDRGNMTILQMRDFLSGEFTPLSLAELMATLKAREAAGLVTLQKK</sequence>
<dbReference type="RefSeq" id="WP_216327807.1">
    <property type="nucleotide sequence ID" value="NZ_JAHKRT010000011.1"/>
</dbReference>
<feature type="domain" description="Peptidase M28" evidence="2">
    <location>
        <begin position="254"/>
        <end position="472"/>
    </location>
</feature>
<keyword evidence="1" id="KW-0732">Signal</keyword>
<comment type="caution">
    <text evidence="3">The sequence shown here is derived from an EMBL/GenBank/DDBJ whole genome shotgun (WGS) entry which is preliminary data.</text>
</comment>
<gene>
    <name evidence="3" type="ORF">KOF26_16620</name>
</gene>
<protein>
    <submittedName>
        <fullName evidence="3">M28 family peptidase</fullName>
    </submittedName>
</protein>
<evidence type="ECO:0000313" key="3">
    <source>
        <dbReference type="EMBL" id="MBU3079482.1"/>
    </source>
</evidence>
<feature type="signal peptide" evidence="1">
    <location>
        <begin position="1"/>
        <end position="23"/>
    </location>
</feature>
<organism evidence="3 4">
    <name type="scientific">Sphingomonas quercus</name>
    <dbReference type="NCBI Taxonomy" id="2842451"/>
    <lineage>
        <taxon>Bacteria</taxon>
        <taxon>Pseudomonadati</taxon>
        <taxon>Pseudomonadota</taxon>
        <taxon>Alphaproteobacteria</taxon>
        <taxon>Sphingomonadales</taxon>
        <taxon>Sphingomonadaceae</taxon>
        <taxon>Sphingomonas</taxon>
    </lineage>
</organism>
<dbReference type="InterPro" id="IPR007484">
    <property type="entry name" value="Peptidase_M28"/>
</dbReference>
<dbReference type="EMBL" id="JAHKRT010000011">
    <property type="protein sequence ID" value="MBU3079482.1"/>
    <property type="molecule type" value="Genomic_DNA"/>
</dbReference>
<dbReference type="Proteomes" id="UP000776276">
    <property type="component" value="Unassembled WGS sequence"/>
</dbReference>
<feature type="chain" id="PRO_5045443999" evidence="1">
    <location>
        <begin position="24"/>
        <end position="689"/>
    </location>
</feature>
<keyword evidence="4" id="KW-1185">Reference proteome</keyword>
<accession>A0ABS6BNP2</accession>
<dbReference type="Pfam" id="PF04389">
    <property type="entry name" value="Peptidase_M28"/>
    <property type="match status" value="1"/>
</dbReference>
<name>A0ABS6BNP2_9SPHN</name>
<reference evidence="3 4" key="1">
    <citation type="submission" date="2021-06" db="EMBL/GenBank/DDBJ databases">
        <title>Sphingomonas sp. XMGL2, whole genome shotgun sequencing project.</title>
        <authorList>
            <person name="Zhao G."/>
            <person name="Shen L."/>
        </authorList>
    </citation>
    <scope>NUCLEOTIDE SEQUENCE [LARGE SCALE GENOMIC DNA]</scope>
    <source>
        <strain evidence="3 4">XMGL2</strain>
    </source>
</reference>
<evidence type="ECO:0000313" key="4">
    <source>
        <dbReference type="Proteomes" id="UP000776276"/>
    </source>
</evidence>
<evidence type="ECO:0000256" key="1">
    <source>
        <dbReference type="SAM" id="SignalP"/>
    </source>
</evidence>